<dbReference type="InterPro" id="IPR007411">
    <property type="entry name" value="EpmC"/>
</dbReference>
<gene>
    <name evidence="1" type="ORF">CWI84_05500</name>
</gene>
<accession>A0A432ZRL0</accession>
<protein>
    <submittedName>
        <fullName evidence="1">Transporting ATPase</fullName>
    </submittedName>
</protein>
<sequence>MDYQPLIDCFAECFADSHRTLLVAGDGEPYYQPAAAANDFHRIYFAHGFFNSALHEVAHWCIAGTERRMLPDYGYWYEPDGRNQQQQLAFEQVESRPQALECWFCYCTGSEFTISIDNLSGVPVDPSAFRHKVEQQWMQLGQHGLPARAEVFARALCCRFNQPWPDPNHQPFRSLL</sequence>
<dbReference type="AlphaFoldDB" id="A0A432ZRL0"/>
<name>A0A432ZRL0_9GAMM</name>
<reference evidence="1 2" key="1">
    <citation type="journal article" date="2011" name="Front. Microbiol.">
        <title>Genomic signatures of strain selection and enhancement in Bacillus atrophaeus var. globigii, a historical biowarfare simulant.</title>
        <authorList>
            <person name="Gibbons H.S."/>
            <person name="Broomall S.M."/>
            <person name="McNew L.A."/>
            <person name="Daligault H."/>
            <person name="Chapman C."/>
            <person name="Bruce D."/>
            <person name="Karavis M."/>
            <person name="Krepps M."/>
            <person name="McGregor P.A."/>
            <person name="Hong C."/>
            <person name="Park K.H."/>
            <person name="Akmal A."/>
            <person name="Feldman A."/>
            <person name="Lin J.S."/>
            <person name="Chang W.E."/>
            <person name="Higgs B.W."/>
            <person name="Demirev P."/>
            <person name="Lindquist J."/>
            <person name="Liem A."/>
            <person name="Fochler E."/>
            <person name="Read T.D."/>
            <person name="Tapia R."/>
            <person name="Johnson S."/>
            <person name="Bishop-Lilly K.A."/>
            <person name="Detter C."/>
            <person name="Han C."/>
            <person name="Sozhamannan S."/>
            <person name="Rosenzweig C.N."/>
            <person name="Skowronski E.W."/>
        </authorList>
    </citation>
    <scope>NUCLEOTIDE SEQUENCE [LARGE SCALE GENOMIC DNA]</scope>
    <source>
        <strain evidence="1 2">CC-PW-9</strain>
    </source>
</reference>
<comment type="caution">
    <text evidence="1">The sequence shown here is derived from an EMBL/GenBank/DDBJ whole genome shotgun (WGS) entry which is preliminary data.</text>
</comment>
<dbReference type="EMBL" id="PIQH01000004">
    <property type="protein sequence ID" value="RUO80513.1"/>
    <property type="molecule type" value="Genomic_DNA"/>
</dbReference>
<dbReference type="OrthoDB" id="5298591at2"/>
<keyword evidence="2" id="KW-1185">Reference proteome</keyword>
<organism evidence="1 2">
    <name type="scientific">Idiomarina tyrosinivorans</name>
    <dbReference type="NCBI Taxonomy" id="1445662"/>
    <lineage>
        <taxon>Bacteria</taxon>
        <taxon>Pseudomonadati</taxon>
        <taxon>Pseudomonadota</taxon>
        <taxon>Gammaproteobacteria</taxon>
        <taxon>Alteromonadales</taxon>
        <taxon>Idiomarinaceae</taxon>
        <taxon>Idiomarina</taxon>
    </lineage>
</organism>
<evidence type="ECO:0000313" key="2">
    <source>
        <dbReference type="Proteomes" id="UP000287996"/>
    </source>
</evidence>
<dbReference type="Pfam" id="PF04315">
    <property type="entry name" value="EpmC"/>
    <property type="match status" value="1"/>
</dbReference>
<dbReference type="RefSeq" id="WP_126841570.1">
    <property type="nucleotide sequence ID" value="NZ_PIQH01000004.1"/>
</dbReference>
<proteinExistence type="predicted"/>
<evidence type="ECO:0000313" key="1">
    <source>
        <dbReference type="EMBL" id="RUO80513.1"/>
    </source>
</evidence>
<dbReference type="Proteomes" id="UP000287996">
    <property type="component" value="Unassembled WGS sequence"/>
</dbReference>